<dbReference type="EMBL" id="CP017065">
    <property type="protein sequence ID" value="ARY90546.1"/>
    <property type="molecule type" value="Genomic_DNA"/>
</dbReference>
<gene>
    <name evidence="5" type="ORF">BGL52_01725</name>
    <name evidence="6" type="ORF">RWA16_01720</name>
</gene>
<reference evidence="6 8" key="2">
    <citation type="submission" date="2023-09" db="EMBL/GenBank/DDBJ databases">
        <title>Genomic characteristic of L. casei group strains isolated from clinical sources.</title>
        <authorList>
            <person name="Jarocki P."/>
        </authorList>
    </citation>
    <scope>NUCLEOTIDE SEQUENCE [LARGE SCALE GENOMIC DNA]</scope>
    <source>
        <strain evidence="6 8">LMG 24099</strain>
    </source>
</reference>
<dbReference type="SUPFAM" id="SSF46689">
    <property type="entry name" value="Homeodomain-like"/>
    <property type="match status" value="1"/>
</dbReference>
<dbReference type="InterPro" id="IPR009057">
    <property type="entry name" value="Homeodomain-like_sf"/>
</dbReference>
<protein>
    <submittedName>
        <fullName evidence="6">MurR/RpiR family transcriptional regulator</fullName>
    </submittedName>
</protein>
<evidence type="ECO:0000256" key="3">
    <source>
        <dbReference type="ARBA" id="ARBA00023163"/>
    </source>
</evidence>
<accession>A0AAN1C694</accession>
<dbReference type="InterPro" id="IPR046348">
    <property type="entry name" value="SIS_dom_sf"/>
</dbReference>
<keyword evidence="2" id="KW-0238">DNA-binding</keyword>
<dbReference type="InterPro" id="IPR000281">
    <property type="entry name" value="HTH_RpiR"/>
</dbReference>
<dbReference type="PROSITE" id="PS51071">
    <property type="entry name" value="HTH_RPIR"/>
    <property type="match status" value="1"/>
</dbReference>
<dbReference type="InterPro" id="IPR047640">
    <property type="entry name" value="RpiR-like"/>
</dbReference>
<reference evidence="5 7" key="1">
    <citation type="journal article" date="2017" name="Front. Immunol.">
        <title>Complete Genome Sequence of Lactobacillus casei LC5, a Potential Probiotics for Atopic Dermatitis.</title>
        <authorList>
            <person name="Kang J."/>
            <person name="Chung W.H."/>
            <person name="Lim T.J."/>
            <person name="Whon T.W."/>
            <person name="Lim S."/>
            <person name="Nam Y.D."/>
        </authorList>
    </citation>
    <scope>NUCLEOTIDE SEQUENCE [LARGE SCALE GENOMIC DNA]</scope>
    <source>
        <strain evidence="5 7">LC5</strain>
    </source>
</reference>
<dbReference type="Pfam" id="PF01418">
    <property type="entry name" value="HTH_6"/>
    <property type="match status" value="1"/>
</dbReference>
<dbReference type="InterPro" id="IPR036388">
    <property type="entry name" value="WH-like_DNA-bd_sf"/>
</dbReference>
<dbReference type="SUPFAM" id="SSF53697">
    <property type="entry name" value="SIS domain"/>
    <property type="match status" value="1"/>
</dbReference>
<dbReference type="PANTHER" id="PTHR30514:SF1">
    <property type="entry name" value="HTH-TYPE TRANSCRIPTIONAL REGULATOR HEXR-RELATED"/>
    <property type="match status" value="1"/>
</dbReference>
<evidence type="ECO:0000256" key="2">
    <source>
        <dbReference type="ARBA" id="ARBA00023125"/>
    </source>
</evidence>
<evidence type="ECO:0000256" key="1">
    <source>
        <dbReference type="ARBA" id="ARBA00023015"/>
    </source>
</evidence>
<dbReference type="InterPro" id="IPR035472">
    <property type="entry name" value="RpiR-like_SIS"/>
</dbReference>
<dbReference type="EMBL" id="CP136128">
    <property type="protein sequence ID" value="WNX27895.1"/>
    <property type="molecule type" value="Genomic_DNA"/>
</dbReference>
<dbReference type="RefSeq" id="WP_087911470.1">
    <property type="nucleotide sequence ID" value="NZ_CP017065.1"/>
</dbReference>
<dbReference type="PANTHER" id="PTHR30514">
    <property type="entry name" value="GLUCOKINASE"/>
    <property type="match status" value="1"/>
</dbReference>
<dbReference type="Proteomes" id="UP000195609">
    <property type="component" value="Chromosome"/>
</dbReference>
<dbReference type="CDD" id="cd05013">
    <property type="entry name" value="SIS_RpiR"/>
    <property type="match status" value="1"/>
</dbReference>
<dbReference type="Gene3D" id="3.40.50.10490">
    <property type="entry name" value="Glucose-6-phosphate isomerase like protein, domain 1"/>
    <property type="match status" value="1"/>
</dbReference>
<dbReference type="Pfam" id="PF01380">
    <property type="entry name" value="SIS"/>
    <property type="match status" value="1"/>
</dbReference>
<evidence type="ECO:0000313" key="6">
    <source>
        <dbReference type="EMBL" id="WNX27895.1"/>
    </source>
</evidence>
<sequence>MSLFSERVLNMRGLLNDTEEEIVRYIQANSNEVAHMPIGKLSKAVFVAPNSISRLCRKLGFSGYVELKLSLVDKGIRVDRQTAFGHNQLEILNRSFSLINVAKNNKAISLLKKSDKTVFFAVGETAYVAHGFAYMMNAIDQKSYFFTYENQVISEVEKSPGVLLFIVSLSGVTNGVLRVAKAAQKQRQNLISLTNLAHNPLADMADVSLFCYDPPRRWNGYNITDKAPLYIPFEALFEQYLQEPV</sequence>
<dbReference type="Proteomes" id="UP001303564">
    <property type="component" value="Chromosome"/>
</dbReference>
<feature type="domain" description="HTH rpiR-type" evidence="4">
    <location>
        <begin position="2"/>
        <end position="78"/>
    </location>
</feature>
<keyword evidence="8" id="KW-1185">Reference proteome</keyword>
<organism evidence="5 7">
    <name type="scientific">Lacticaseibacillus casei</name>
    <name type="common">Lactobacillus casei</name>
    <dbReference type="NCBI Taxonomy" id="1582"/>
    <lineage>
        <taxon>Bacteria</taxon>
        <taxon>Bacillati</taxon>
        <taxon>Bacillota</taxon>
        <taxon>Bacilli</taxon>
        <taxon>Lactobacillales</taxon>
        <taxon>Lactobacillaceae</taxon>
        <taxon>Lacticaseibacillus</taxon>
    </lineage>
</organism>
<dbReference type="GO" id="GO:0003700">
    <property type="term" value="F:DNA-binding transcription factor activity"/>
    <property type="evidence" value="ECO:0007669"/>
    <property type="project" value="InterPro"/>
</dbReference>
<dbReference type="GO" id="GO:1901135">
    <property type="term" value="P:carbohydrate derivative metabolic process"/>
    <property type="evidence" value="ECO:0007669"/>
    <property type="project" value="InterPro"/>
</dbReference>
<dbReference type="GO" id="GO:0097367">
    <property type="term" value="F:carbohydrate derivative binding"/>
    <property type="evidence" value="ECO:0007669"/>
    <property type="project" value="InterPro"/>
</dbReference>
<keyword evidence="1" id="KW-0805">Transcription regulation</keyword>
<evidence type="ECO:0000313" key="5">
    <source>
        <dbReference type="EMBL" id="ARY90546.1"/>
    </source>
</evidence>
<dbReference type="GO" id="GO:0003677">
    <property type="term" value="F:DNA binding"/>
    <property type="evidence" value="ECO:0007669"/>
    <property type="project" value="UniProtKB-KW"/>
</dbReference>
<dbReference type="Gene3D" id="1.10.10.10">
    <property type="entry name" value="Winged helix-like DNA-binding domain superfamily/Winged helix DNA-binding domain"/>
    <property type="match status" value="1"/>
</dbReference>
<evidence type="ECO:0000313" key="7">
    <source>
        <dbReference type="Proteomes" id="UP000195609"/>
    </source>
</evidence>
<proteinExistence type="predicted"/>
<keyword evidence="3" id="KW-0804">Transcription</keyword>
<name>A0AAN1C694_LACCA</name>
<dbReference type="InterPro" id="IPR001347">
    <property type="entry name" value="SIS_dom"/>
</dbReference>
<evidence type="ECO:0000313" key="8">
    <source>
        <dbReference type="Proteomes" id="UP001303564"/>
    </source>
</evidence>
<dbReference type="AlphaFoldDB" id="A0AAN1C694"/>
<evidence type="ECO:0000259" key="4">
    <source>
        <dbReference type="PROSITE" id="PS51071"/>
    </source>
</evidence>